<evidence type="ECO:0000313" key="2">
    <source>
        <dbReference type="EMBL" id="TNV82656.1"/>
    </source>
</evidence>
<name>A0A8J8T5U5_HALGN</name>
<gene>
    <name evidence="2" type="ORF">FGO68_gene8359</name>
</gene>
<sequence length="74" mass="8430">MCAQHRSAPSSPPSQLKTTPPHSYSVPSSTTISGTQRSNYQRKTVTPARRDLWVLTLRMRQICKNNHKTQHRDA</sequence>
<comment type="caution">
    <text evidence="2">The sequence shown here is derived from an EMBL/GenBank/DDBJ whole genome shotgun (WGS) entry which is preliminary data.</text>
</comment>
<accession>A0A8J8T5U5</accession>
<dbReference type="AlphaFoldDB" id="A0A8J8T5U5"/>
<evidence type="ECO:0000256" key="1">
    <source>
        <dbReference type="SAM" id="MobiDB-lite"/>
    </source>
</evidence>
<protein>
    <submittedName>
        <fullName evidence="2">Uncharacterized protein</fullName>
    </submittedName>
</protein>
<keyword evidence="3" id="KW-1185">Reference proteome</keyword>
<reference evidence="2" key="1">
    <citation type="submission" date="2019-06" db="EMBL/GenBank/DDBJ databases">
        <authorList>
            <person name="Zheng W."/>
        </authorList>
    </citation>
    <scope>NUCLEOTIDE SEQUENCE</scope>
    <source>
        <strain evidence="2">QDHG01</strain>
    </source>
</reference>
<dbReference type="Proteomes" id="UP000785679">
    <property type="component" value="Unassembled WGS sequence"/>
</dbReference>
<proteinExistence type="predicted"/>
<organism evidence="2 3">
    <name type="scientific">Halteria grandinella</name>
    <dbReference type="NCBI Taxonomy" id="5974"/>
    <lineage>
        <taxon>Eukaryota</taxon>
        <taxon>Sar</taxon>
        <taxon>Alveolata</taxon>
        <taxon>Ciliophora</taxon>
        <taxon>Intramacronucleata</taxon>
        <taxon>Spirotrichea</taxon>
        <taxon>Stichotrichia</taxon>
        <taxon>Sporadotrichida</taxon>
        <taxon>Halteriidae</taxon>
        <taxon>Halteria</taxon>
    </lineage>
</organism>
<evidence type="ECO:0000313" key="3">
    <source>
        <dbReference type="Proteomes" id="UP000785679"/>
    </source>
</evidence>
<feature type="region of interest" description="Disordered" evidence="1">
    <location>
        <begin position="1"/>
        <end position="49"/>
    </location>
</feature>
<dbReference type="EMBL" id="RRYP01004705">
    <property type="protein sequence ID" value="TNV82656.1"/>
    <property type="molecule type" value="Genomic_DNA"/>
</dbReference>
<feature type="compositionally biased region" description="Polar residues" evidence="1">
    <location>
        <begin position="7"/>
        <end position="44"/>
    </location>
</feature>